<sequence length="286" mass="33049">MLTFNNIYRPLTARPFLADNTYREYSPCVSLAPYVACYWTEGDYIPMDRRQNGSHNYEGNSREVLVIPDTCMDIIVNVNHTSQKITGYLCGIQDKPFLTQSREDSDIVSSFAIRFHFWAASFFFSMNLKDACNQTTELEALGEGWGRLFDPFFYLTEVEERIAHVEAFLLQKLDKTEENPDLLNSIQRILSASGAVAVRDICEYSTVSQRQIERLFLQKIGMPPKKIASLVRYQNVWREIVMSESFNAQNAVYRYGYTDQAHLLKEFRRFHGTNPEGAKKIAIKNQ</sequence>
<protein>
    <submittedName>
        <fullName evidence="2">Helix-turn-helix domain</fullName>
    </submittedName>
</protein>
<proteinExistence type="predicted"/>
<dbReference type="GO" id="GO:0043565">
    <property type="term" value="F:sequence-specific DNA binding"/>
    <property type="evidence" value="ECO:0007669"/>
    <property type="project" value="InterPro"/>
</dbReference>
<dbReference type="Proteomes" id="UP000095544">
    <property type="component" value="Unassembled WGS sequence"/>
</dbReference>
<evidence type="ECO:0000259" key="1">
    <source>
        <dbReference type="PROSITE" id="PS01124"/>
    </source>
</evidence>
<gene>
    <name evidence="2" type="ORF">ERS852491_03995</name>
</gene>
<accession>A0A174JLZ6</accession>
<organism evidence="2 3">
    <name type="scientific">Faecalicatena contorta</name>
    <dbReference type="NCBI Taxonomy" id="39482"/>
    <lineage>
        <taxon>Bacteria</taxon>
        <taxon>Bacillati</taxon>
        <taxon>Bacillota</taxon>
        <taxon>Clostridia</taxon>
        <taxon>Lachnospirales</taxon>
        <taxon>Lachnospiraceae</taxon>
        <taxon>Faecalicatena</taxon>
    </lineage>
</organism>
<dbReference type="InterPro" id="IPR018060">
    <property type="entry name" value="HTH_AraC"/>
</dbReference>
<dbReference type="Pfam" id="PF20240">
    <property type="entry name" value="DUF6597"/>
    <property type="match status" value="1"/>
</dbReference>
<name>A0A174JLZ6_9FIRM</name>
<reference evidence="2 3" key="1">
    <citation type="submission" date="2015-09" db="EMBL/GenBank/DDBJ databases">
        <authorList>
            <consortium name="Pathogen Informatics"/>
        </authorList>
    </citation>
    <scope>NUCLEOTIDE SEQUENCE [LARGE SCALE GENOMIC DNA]</scope>
    <source>
        <strain evidence="2 3">2789STDY5834876</strain>
    </source>
</reference>
<dbReference type="AlphaFoldDB" id="A0A174JLZ6"/>
<dbReference type="Pfam" id="PF12833">
    <property type="entry name" value="HTH_18"/>
    <property type="match status" value="1"/>
</dbReference>
<dbReference type="Gene3D" id="1.10.10.60">
    <property type="entry name" value="Homeodomain-like"/>
    <property type="match status" value="1"/>
</dbReference>
<evidence type="ECO:0000313" key="3">
    <source>
        <dbReference type="Proteomes" id="UP000095544"/>
    </source>
</evidence>
<dbReference type="GO" id="GO:0003700">
    <property type="term" value="F:DNA-binding transcription factor activity"/>
    <property type="evidence" value="ECO:0007669"/>
    <property type="project" value="InterPro"/>
</dbReference>
<dbReference type="RefSeq" id="WP_055154779.1">
    <property type="nucleotide sequence ID" value="NZ_CYZU01000049.1"/>
</dbReference>
<feature type="domain" description="HTH araC/xylS-type" evidence="1">
    <location>
        <begin position="180"/>
        <end position="281"/>
    </location>
</feature>
<dbReference type="OrthoDB" id="323290at2"/>
<dbReference type="PROSITE" id="PS01124">
    <property type="entry name" value="HTH_ARAC_FAMILY_2"/>
    <property type="match status" value="1"/>
</dbReference>
<dbReference type="EMBL" id="CYZU01000049">
    <property type="protein sequence ID" value="CUP00814.1"/>
    <property type="molecule type" value="Genomic_DNA"/>
</dbReference>
<dbReference type="InterPro" id="IPR046532">
    <property type="entry name" value="DUF6597"/>
</dbReference>
<dbReference type="SMART" id="SM00342">
    <property type="entry name" value="HTH_ARAC"/>
    <property type="match status" value="1"/>
</dbReference>
<dbReference type="STRING" id="39482.ERS852491_03995"/>
<evidence type="ECO:0000313" key="2">
    <source>
        <dbReference type="EMBL" id="CUP00814.1"/>
    </source>
</evidence>